<feature type="compositionally biased region" description="Low complexity" evidence="1">
    <location>
        <begin position="160"/>
        <end position="171"/>
    </location>
</feature>
<organism evidence="2 3">
    <name type="scientific">Rhizoctonia solani</name>
    <dbReference type="NCBI Taxonomy" id="456999"/>
    <lineage>
        <taxon>Eukaryota</taxon>
        <taxon>Fungi</taxon>
        <taxon>Dikarya</taxon>
        <taxon>Basidiomycota</taxon>
        <taxon>Agaricomycotina</taxon>
        <taxon>Agaricomycetes</taxon>
        <taxon>Cantharellales</taxon>
        <taxon>Ceratobasidiaceae</taxon>
        <taxon>Rhizoctonia</taxon>
    </lineage>
</organism>
<feature type="region of interest" description="Disordered" evidence="1">
    <location>
        <begin position="112"/>
        <end position="131"/>
    </location>
</feature>
<dbReference type="Proteomes" id="UP000663846">
    <property type="component" value="Unassembled WGS sequence"/>
</dbReference>
<accession>A0A8H2Y1Z9</accession>
<feature type="region of interest" description="Disordered" evidence="1">
    <location>
        <begin position="151"/>
        <end position="171"/>
    </location>
</feature>
<feature type="region of interest" description="Disordered" evidence="1">
    <location>
        <begin position="1"/>
        <end position="23"/>
    </location>
</feature>
<protein>
    <submittedName>
        <fullName evidence="2">Uncharacterized protein</fullName>
    </submittedName>
</protein>
<reference evidence="2" key="1">
    <citation type="submission" date="2021-01" db="EMBL/GenBank/DDBJ databases">
        <authorList>
            <person name="Kaushik A."/>
        </authorList>
    </citation>
    <scope>NUCLEOTIDE SEQUENCE</scope>
    <source>
        <strain evidence="2">AG1-1C</strain>
    </source>
</reference>
<gene>
    <name evidence="2" type="ORF">RDB_LOCUS126901</name>
</gene>
<name>A0A8H2Y1Z9_9AGAM</name>
<evidence type="ECO:0000313" key="2">
    <source>
        <dbReference type="EMBL" id="CAE6439408.1"/>
    </source>
</evidence>
<evidence type="ECO:0000256" key="1">
    <source>
        <dbReference type="SAM" id="MobiDB-lite"/>
    </source>
</evidence>
<sequence>MLSTLTNSTGEQLASQSSSATAASSVGRVASSRSTSSISASSFTSSGTLSATVLTNTTRVTPTTQSYSGPATTTPQIASSSALLQTSSSQSSTSQTSATLSSITAATTSFGLTSTLTPQPTTRQPGVSTRANSTSLVTISYEVSFTSQSSDTPFFQSSRPTTTSEPEPTITAAPEVPGRIIHRLIFDLGECAGFTSPRFLLNAGELGDLVTFGEGKFVIEMKSDLDSGIFGFVLSLKDDEVRVHWDIVFIWVTGRCIWLEDGVTWDAHLANSPDEIYHCWGWSDIECPYGFKANGIGDALWTLSSDNPTGDAYVEFCPPDGPPWFNILTNPNPDVIDPTWQGTYVVLPTQTAVSTSTFIKPVLPTKLSAPAPSEEPHCDIVATCVRPNTFIVEEETTTSWSTFITPEFLSTHPSTTVVAHTTATVPSTSFLATPRPTAAPSTLDT</sequence>
<dbReference type="AlphaFoldDB" id="A0A8H2Y1Z9"/>
<feature type="non-terminal residue" evidence="2">
    <location>
        <position position="1"/>
    </location>
</feature>
<dbReference type="EMBL" id="CAJMWS010000380">
    <property type="protein sequence ID" value="CAE6439408.1"/>
    <property type="molecule type" value="Genomic_DNA"/>
</dbReference>
<feature type="compositionally biased region" description="Polar residues" evidence="1">
    <location>
        <begin position="1"/>
        <end position="11"/>
    </location>
</feature>
<proteinExistence type="predicted"/>
<feature type="compositionally biased region" description="Low complexity" evidence="1">
    <location>
        <begin position="12"/>
        <end position="23"/>
    </location>
</feature>
<evidence type="ECO:0000313" key="3">
    <source>
        <dbReference type="Proteomes" id="UP000663846"/>
    </source>
</evidence>
<comment type="caution">
    <text evidence="2">The sequence shown here is derived from an EMBL/GenBank/DDBJ whole genome shotgun (WGS) entry which is preliminary data.</text>
</comment>